<evidence type="ECO:0000313" key="12">
    <source>
        <dbReference type="Proteomes" id="UP000008467"/>
    </source>
</evidence>
<proteinExistence type="inferred from homology"/>
<keyword evidence="6 9" id="KW-1133">Transmembrane helix</keyword>
<dbReference type="KEGG" id="cle:Clole_1298"/>
<evidence type="ECO:0000259" key="10">
    <source>
        <dbReference type="PROSITE" id="PS51371"/>
    </source>
</evidence>
<dbReference type="InterPro" id="IPR006667">
    <property type="entry name" value="SLC41_membr_dom"/>
</dbReference>
<protein>
    <recommendedName>
        <fullName evidence="9">Magnesium transporter MgtE</fullName>
    </recommendedName>
</protein>
<dbReference type="InterPro" id="IPR046342">
    <property type="entry name" value="CBS_dom_sf"/>
</dbReference>
<feature type="transmembrane region" description="Helical" evidence="9">
    <location>
        <begin position="417"/>
        <end position="441"/>
    </location>
</feature>
<dbReference type="GO" id="GO:0015095">
    <property type="term" value="F:magnesium ion transmembrane transporter activity"/>
    <property type="evidence" value="ECO:0007669"/>
    <property type="project" value="UniProtKB-UniRule"/>
</dbReference>
<reference evidence="11" key="1">
    <citation type="journal article" date="2011" name="J. Bacteriol.">
        <title>Complete genome sequence of the cellulose-degrading bacterium Cellulosilyticum lentocellum.</title>
        <authorList>
            <consortium name="US DOE Joint Genome Institute"/>
            <person name="Miller D.A."/>
            <person name="Suen G."/>
            <person name="Bruce D."/>
            <person name="Copeland A."/>
            <person name="Cheng J.F."/>
            <person name="Detter C."/>
            <person name="Goodwin L.A."/>
            <person name="Han C.S."/>
            <person name="Hauser L.J."/>
            <person name="Land M.L."/>
            <person name="Lapidus A."/>
            <person name="Lucas S."/>
            <person name="Meincke L."/>
            <person name="Pitluck S."/>
            <person name="Tapia R."/>
            <person name="Teshima H."/>
            <person name="Woyke T."/>
            <person name="Fox B.G."/>
            <person name="Angert E.R."/>
            <person name="Currie C.R."/>
        </authorList>
    </citation>
    <scope>NUCLEOTIDE SEQUENCE [LARGE SCALE GENOMIC DNA]</scope>
    <source>
        <strain evidence="11">DSM 5427</strain>
    </source>
</reference>
<feature type="domain" description="CBS" evidence="10">
    <location>
        <begin position="195"/>
        <end position="251"/>
    </location>
</feature>
<dbReference type="InterPro" id="IPR038076">
    <property type="entry name" value="MgtE_N_sf"/>
</dbReference>
<dbReference type="SUPFAM" id="SSF54631">
    <property type="entry name" value="CBS-domain pair"/>
    <property type="match status" value="1"/>
</dbReference>
<dbReference type="GO" id="GO:0046872">
    <property type="term" value="F:metal ion binding"/>
    <property type="evidence" value="ECO:0007669"/>
    <property type="project" value="UniProtKB-KW"/>
</dbReference>
<name>F2JHC6_CELLD</name>
<dbReference type="Pfam" id="PF01769">
    <property type="entry name" value="MgtE"/>
    <property type="match status" value="1"/>
</dbReference>
<dbReference type="InterPro" id="IPR006668">
    <property type="entry name" value="Mg_transptr_MgtE_intracell_dom"/>
</dbReference>
<dbReference type="EMBL" id="CP002582">
    <property type="protein sequence ID" value="ADZ83024.1"/>
    <property type="molecule type" value="Genomic_DNA"/>
</dbReference>
<dbReference type="PANTHER" id="PTHR43773">
    <property type="entry name" value="MAGNESIUM TRANSPORTER MGTE"/>
    <property type="match status" value="1"/>
</dbReference>
<dbReference type="CDD" id="cd04606">
    <property type="entry name" value="CBS_pair_Mg_transporter"/>
    <property type="match status" value="1"/>
</dbReference>
<feature type="transmembrane region" description="Helical" evidence="9">
    <location>
        <begin position="353"/>
        <end position="373"/>
    </location>
</feature>
<evidence type="ECO:0000256" key="3">
    <source>
        <dbReference type="ARBA" id="ARBA00022448"/>
    </source>
</evidence>
<feature type="transmembrane region" description="Helical" evidence="9">
    <location>
        <begin position="279"/>
        <end position="299"/>
    </location>
</feature>
<keyword evidence="3 9" id="KW-0813">Transport</keyword>
<gene>
    <name evidence="11" type="ordered locus">Clole_1298</name>
</gene>
<evidence type="ECO:0000313" key="11">
    <source>
        <dbReference type="EMBL" id="ADZ83024.1"/>
    </source>
</evidence>
<evidence type="ECO:0000256" key="9">
    <source>
        <dbReference type="RuleBase" id="RU362011"/>
    </source>
</evidence>
<comment type="subunit">
    <text evidence="9">Homodimer.</text>
</comment>
<keyword evidence="8" id="KW-0129">CBS domain</keyword>
<dbReference type="InterPro" id="IPR000644">
    <property type="entry name" value="CBS_dom"/>
</dbReference>
<evidence type="ECO:0000256" key="4">
    <source>
        <dbReference type="ARBA" id="ARBA00022692"/>
    </source>
</evidence>
<keyword evidence="9" id="KW-1003">Cell membrane</keyword>
<dbReference type="Pfam" id="PF03448">
    <property type="entry name" value="MgtE_N"/>
    <property type="match status" value="1"/>
</dbReference>
<feature type="domain" description="CBS" evidence="10">
    <location>
        <begin position="131"/>
        <end position="194"/>
    </location>
</feature>
<dbReference type="SMART" id="SM00924">
    <property type="entry name" value="MgtE_N"/>
    <property type="match status" value="1"/>
</dbReference>
<dbReference type="AlphaFoldDB" id="F2JHC6"/>
<comment type="subcellular location">
    <subcellularLocation>
        <location evidence="9">Cell membrane</location>
        <topology evidence="9">Multi-pass membrane protein</topology>
    </subcellularLocation>
    <subcellularLocation>
        <location evidence="1">Membrane</location>
        <topology evidence="1">Multi-pass membrane protein</topology>
    </subcellularLocation>
</comment>
<accession>F2JHC6</accession>
<dbReference type="SMART" id="SM00116">
    <property type="entry name" value="CBS"/>
    <property type="match status" value="2"/>
</dbReference>
<dbReference type="Gene3D" id="1.10.357.20">
    <property type="entry name" value="SLC41 divalent cation transporters, integral membrane domain"/>
    <property type="match status" value="1"/>
</dbReference>
<dbReference type="SUPFAM" id="SSF158791">
    <property type="entry name" value="MgtE N-terminal domain-like"/>
    <property type="match status" value="1"/>
</dbReference>
<dbReference type="GO" id="GO:0005886">
    <property type="term" value="C:plasma membrane"/>
    <property type="evidence" value="ECO:0007669"/>
    <property type="project" value="UniProtKB-SubCell"/>
</dbReference>
<organism evidence="11 12">
    <name type="scientific">Cellulosilyticum lentocellum (strain ATCC 49066 / DSM 5427 / NCIMB 11756 / RHM5)</name>
    <name type="common">Clostridium lentocellum</name>
    <dbReference type="NCBI Taxonomy" id="642492"/>
    <lineage>
        <taxon>Bacteria</taxon>
        <taxon>Bacillati</taxon>
        <taxon>Bacillota</taxon>
        <taxon>Clostridia</taxon>
        <taxon>Lachnospirales</taxon>
        <taxon>Cellulosilyticaceae</taxon>
        <taxon>Cellulosilyticum</taxon>
    </lineage>
</organism>
<comment type="caution">
    <text evidence="9">Lacks conserved residue(s) required for the propagation of feature annotation.</text>
</comment>
<evidence type="ECO:0000256" key="5">
    <source>
        <dbReference type="ARBA" id="ARBA00022842"/>
    </source>
</evidence>
<dbReference type="STRING" id="642492.Clole_1298"/>
<dbReference type="InterPro" id="IPR006669">
    <property type="entry name" value="MgtE_transporter"/>
</dbReference>
<keyword evidence="5 9" id="KW-0460">Magnesium</keyword>
<evidence type="ECO:0000256" key="2">
    <source>
        <dbReference type="ARBA" id="ARBA00009749"/>
    </source>
</evidence>
<dbReference type="NCBIfam" id="TIGR00400">
    <property type="entry name" value="mgtE"/>
    <property type="match status" value="1"/>
</dbReference>
<dbReference type="eggNOG" id="COG2239">
    <property type="taxonomic scope" value="Bacteria"/>
</dbReference>
<dbReference type="PANTHER" id="PTHR43773:SF1">
    <property type="entry name" value="MAGNESIUM TRANSPORTER MGTE"/>
    <property type="match status" value="1"/>
</dbReference>
<evidence type="ECO:0000256" key="1">
    <source>
        <dbReference type="ARBA" id="ARBA00004141"/>
    </source>
</evidence>
<feature type="transmembrane region" description="Helical" evidence="9">
    <location>
        <begin position="379"/>
        <end position="405"/>
    </location>
</feature>
<comment type="function">
    <text evidence="9">Acts as a magnesium transporter.</text>
</comment>
<dbReference type="HOGENOM" id="CLU_037408_2_2_9"/>
<dbReference type="InterPro" id="IPR036739">
    <property type="entry name" value="SLC41_membr_dom_sf"/>
</dbReference>
<keyword evidence="7 9" id="KW-0472">Membrane</keyword>
<evidence type="ECO:0000256" key="7">
    <source>
        <dbReference type="ARBA" id="ARBA00023136"/>
    </source>
</evidence>
<sequence length="443" mass="50075">MNKEIILQLINQKDFSTLKEQLHEMNPVDLATLLEALEERQLLITFRLLNKEAAAETFSYMNSLTRKLLIEGLTDQELKEVMDEMFLDDTVDIIEEMPANVVKRILKNTDEATRNSINTILNYPKDSAGSMMTIEYIHLKKDMCVSEAIERIRTEGIDKETIYTCYVTENRKLIGLVSVKDLLMSKDEDKVGDIMETNVIWTYTHEDRENVAKMFGKYDFLAIPVVDTEQYLVGIVTVDDAMDVIEEETTEDMTKMAAMSPSEESYFETSVLNHAKHRILWLLVLMLSATITGTIITTYEGAFSTIPLLVAFIPMLMDTGGNCGSQSSTLIIRGLALDEIKFKDFFKVIFKEFRISLIVSMVLATVNGLRIFLMYRDLTLAIVVGCTLVCTIVMAKVIGCILPLIAKKCKLDPAIMAAPLITTIVDTCSILVYFNIATLFFKL</sequence>
<dbReference type="Gene3D" id="1.25.60.10">
    <property type="entry name" value="MgtE N-terminal domain-like"/>
    <property type="match status" value="1"/>
</dbReference>
<keyword evidence="4 9" id="KW-0812">Transmembrane</keyword>
<dbReference type="Proteomes" id="UP000008467">
    <property type="component" value="Chromosome"/>
</dbReference>
<keyword evidence="12" id="KW-1185">Reference proteome</keyword>
<dbReference type="RefSeq" id="WP_013656323.1">
    <property type="nucleotide sequence ID" value="NC_015275.1"/>
</dbReference>
<dbReference type="SUPFAM" id="SSF161093">
    <property type="entry name" value="MgtE membrane domain-like"/>
    <property type="match status" value="1"/>
</dbReference>
<keyword evidence="9" id="KW-0479">Metal-binding</keyword>
<dbReference type="Pfam" id="PF00571">
    <property type="entry name" value="CBS"/>
    <property type="match status" value="2"/>
</dbReference>
<dbReference type="PROSITE" id="PS51371">
    <property type="entry name" value="CBS"/>
    <property type="match status" value="2"/>
</dbReference>
<comment type="similarity">
    <text evidence="2 9">Belongs to the SLC41A transporter family.</text>
</comment>
<evidence type="ECO:0000256" key="8">
    <source>
        <dbReference type="PROSITE-ProRule" id="PRU00703"/>
    </source>
</evidence>
<dbReference type="Gene3D" id="3.10.580.10">
    <property type="entry name" value="CBS-domain"/>
    <property type="match status" value="1"/>
</dbReference>
<evidence type="ECO:0000256" key="6">
    <source>
        <dbReference type="ARBA" id="ARBA00022989"/>
    </source>
</evidence>